<dbReference type="EMBL" id="JAMZMK010011719">
    <property type="protein sequence ID" value="KAI7726304.1"/>
    <property type="molecule type" value="Genomic_DNA"/>
</dbReference>
<comment type="caution">
    <text evidence="5">The sequence shown here is derived from an EMBL/GenBank/DDBJ whole genome shotgun (WGS) entry which is preliminary data.</text>
</comment>
<comment type="subcellular location">
    <subcellularLocation>
        <location evidence="1">Nucleus</location>
    </subcellularLocation>
</comment>
<dbReference type="InterPro" id="IPR045144">
    <property type="entry name" value="TAF4"/>
</dbReference>
<keyword evidence="6" id="KW-1185">Reference proteome</keyword>
<feature type="domain" description="RST" evidence="4">
    <location>
        <begin position="33"/>
        <end position="104"/>
    </location>
</feature>
<feature type="non-terminal residue" evidence="5">
    <location>
        <position position="1"/>
    </location>
</feature>
<proteinExistence type="predicted"/>
<evidence type="ECO:0000256" key="3">
    <source>
        <dbReference type="SAM" id="MobiDB-lite"/>
    </source>
</evidence>
<evidence type="ECO:0000313" key="5">
    <source>
        <dbReference type="EMBL" id="KAI7726304.1"/>
    </source>
</evidence>
<name>A0AAD5BQE3_AMBAR</name>
<dbReference type="GO" id="GO:0016251">
    <property type="term" value="F:RNA polymerase II general transcription initiation factor activity"/>
    <property type="evidence" value="ECO:0007669"/>
    <property type="project" value="TreeGrafter"/>
</dbReference>
<reference evidence="5" key="1">
    <citation type="submission" date="2022-06" db="EMBL/GenBank/DDBJ databases">
        <title>Uncovering the hologenomic basis of an extraordinary plant invasion.</title>
        <authorList>
            <person name="Bieker V.C."/>
            <person name="Martin M.D."/>
            <person name="Gilbert T."/>
            <person name="Hodgins K."/>
            <person name="Battlay P."/>
            <person name="Petersen B."/>
            <person name="Wilson J."/>
        </authorList>
    </citation>
    <scope>NUCLEOTIDE SEQUENCE</scope>
    <source>
        <strain evidence="5">AA19_3_7</strain>
        <tissue evidence="5">Leaf</tissue>
    </source>
</reference>
<evidence type="ECO:0000313" key="6">
    <source>
        <dbReference type="Proteomes" id="UP001206925"/>
    </source>
</evidence>
<evidence type="ECO:0000256" key="2">
    <source>
        <dbReference type="ARBA" id="ARBA00023242"/>
    </source>
</evidence>
<evidence type="ECO:0000259" key="4">
    <source>
        <dbReference type="PROSITE" id="PS51879"/>
    </source>
</evidence>
<dbReference type="Proteomes" id="UP001206925">
    <property type="component" value="Unassembled WGS sequence"/>
</dbReference>
<evidence type="ECO:0000256" key="1">
    <source>
        <dbReference type="ARBA" id="ARBA00004123"/>
    </source>
</evidence>
<dbReference type="Pfam" id="PF12174">
    <property type="entry name" value="RST"/>
    <property type="match status" value="1"/>
</dbReference>
<feature type="region of interest" description="Disordered" evidence="3">
    <location>
        <begin position="147"/>
        <end position="212"/>
    </location>
</feature>
<keyword evidence="2" id="KW-0539">Nucleus</keyword>
<dbReference type="PROSITE" id="PS51879">
    <property type="entry name" value="RST"/>
    <property type="match status" value="1"/>
</dbReference>
<dbReference type="GO" id="GO:0006367">
    <property type="term" value="P:transcription initiation at RNA polymerase II promoter"/>
    <property type="evidence" value="ECO:0007669"/>
    <property type="project" value="TreeGrafter"/>
</dbReference>
<gene>
    <name evidence="5" type="ORF">M8C21_014360</name>
</gene>
<protein>
    <recommendedName>
        <fullName evidence="4">RST domain-containing protein</fullName>
    </recommendedName>
</protein>
<dbReference type="GO" id="GO:0003677">
    <property type="term" value="F:DNA binding"/>
    <property type="evidence" value="ECO:0007669"/>
    <property type="project" value="TreeGrafter"/>
</dbReference>
<feature type="compositionally biased region" description="Low complexity" evidence="3">
    <location>
        <begin position="161"/>
        <end position="177"/>
    </location>
</feature>
<dbReference type="GO" id="GO:0005669">
    <property type="term" value="C:transcription factor TFIID complex"/>
    <property type="evidence" value="ECO:0007669"/>
    <property type="project" value="InterPro"/>
</dbReference>
<dbReference type="InterPro" id="IPR022003">
    <property type="entry name" value="RST"/>
</dbReference>
<organism evidence="5 6">
    <name type="scientific">Ambrosia artemisiifolia</name>
    <name type="common">Common ragweed</name>
    <dbReference type="NCBI Taxonomy" id="4212"/>
    <lineage>
        <taxon>Eukaryota</taxon>
        <taxon>Viridiplantae</taxon>
        <taxon>Streptophyta</taxon>
        <taxon>Embryophyta</taxon>
        <taxon>Tracheophyta</taxon>
        <taxon>Spermatophyta</taxon>
        <taxon>Magnoliopsida</taxon>
        <taxon>eudicotyledons</taxon>
        <taxon>Gunneridae</taxon>
        <taxon>Pentapetalae</taxon>
        <taxon>asterids</taxon>
        <taxon>campanulids</taxon>
        <taxon>Asterales</taxon>
        <taxon>Asteraceae</taxon>
        <taxon>Asteroideae</taxon>
        <taxon>Heliantheae alliance</taxon>
        <taxon>Heliantheae</taxon>
        <taxon>Ambrosia</taxon>
    </lineage>
</organism>
<dbReference type="PANTHER" id="PTHR15138">
    <property type="entry name" value="TRANSCRIPTION INITIATION FACTOR TFIID SUBUNIT 4"/>
    <property type="match status" value="1"/>
</dbReference>
<dbReference type="AlphaFoldDB" id="A0AAD5BQE3"/>
<accession>A0AAD5BQE3</accession>
<dbReference type="PANTHER" id="PTHR15138:SF14">
    <property type="entry name" value="TRANSCRIPTION INITIATION FACTOR TFIID SUBUNIT 4"/>
    <property type="match status" value="1"/>
</dbReference>
<sequence>MIAAFQLVQHSKNPRKKLQRMATGQPPDAMNRHWPAGKQVPFSLLVPVLEPQLDKERAMQLQSLYVRLMSLNINKDEFVRHMRSLVGDHMLKMAVYKIQQGQMMDNNAQNQRLLEQQSDSHGVQASHKSSNVNAIKQERDQPFPMQELGKQHQQHMPCPQSAGNSSLASGSNAKSPSNYIQPTVGQEKRLEAPVSSLSKKQKVSGAFSDQSIDQQRNDVIAVSGVNLR</sequence>